<dbReference type="RefSeq" id="WP_184040408.1">
    <property type="nucleotide sequence ID" value="NZ_JACHHY010000017.1"/>
</dbReference>
<sequence length="213" mass="23751">MNLSEFRFSRAEWRLLLPQLVMLIAALLLMGLVCGGAWYEMQRQSQMAAAAHQRLASASQQLADAEQARTDWEKYSPRFAVFYAIGIVGQEDRMQWVEVLTKLGRDNPTMNLRFSIAPQARADVMPSPAADLQVHATRIRLDFSPLHEVAMQQVLEAIQRQLNGLPVLRGCRLALPGESQQAISQGQLMARCDFQVLTFSHISSTTPGQEGGV</sequence>
<accession>A0A840MJV1</accession>
<comment type="caution">
    <text evidence="2">The sequence shown here is derived from an EMBL/GenBank/DDBJ whole genome shotgun (WGS) entry which is preliminary data.</text>
</comment>
<keyword evidence="3" id="KW-1185">Reference proteome</keyword>
<proteinExistence type="predicted"/>
<keyword evidence="1" id="KW-1133">Transmembrane helix</keyword>
<dbReference type="AlphaFoldDB" id="A0A840MJV1"/>
<reference evidence="2 3" key="1">
    <citation type="submission" date="2020-08" db="EMBL/GenBank/DDBJ databases">
        <title>Genomic Encyclopedia of Type Strains, Phase IV (KMG-IV): sequencing the most valuable type-strain genomes for metagenomic binning, comparative biology and taxonomic classification.</title>
        <authorList>
            <person name="Goeker M."/>
        </authorList>
    </citation>
    <scope>NUCLEOTIDE SEQUENCE [LARGE SCALE GENOMIC DNA]</scope>
    <source>
        <strain evidence="2 3">DSM 27165</strain>
    </source>
</reference>
<dbReference type="Proteomes" id="UP000575898">
    <property type="component" value="Unassembled WGS sequence"/>
</dbReference>
<evidence type="ECO:0000313" key="3">
    <source>
        <dbReference type="Proteomes" id="UP000575898"/>
    </source>
</evidence>
<name>A0A840MJV1_9PROT</name>
<keyword evidence="1" id="KW-0812">Transmembrane</keyword>
<feature type="transmembrane region" description="Helical" evidence="1">
    <location>
        <begin position="20"/>
        <end position="39"/>
    </location>
</feature>
<protein>
    <submittedName>
        <fullName evidence="2">Uncharacterized protein</fullName>
    </submittedName>
</protein>
<evidence type="ECO:0000313" key="2">
    <source>
        <dbReference type="EMBL" id="MBB5019474.1"/>
    </source>
</evidence>
<keyword evidence="1" id="KW-0472">Membrane</keyword>
<gene>
    <name evidence="2" type="ORF">HNQ59_002776</name>
</gene>
<organism evidence="2 3">
    <name type="scientific">Chitinivorax tropicus</name>
    <dbReference type="NCBI Taxonomy" id="714531"/>
    <lineage>
        <taxon>Bacteria</taxon>
        <taxon>Pseudomonadati</taxon>
        <taxon>Pseudomonadota</taxon>
        <taxon>Betaproteobacteria</taxon>
        <taxon>Chitinivorax</taxon>
    </lineage>
</organism>
<evidence type="ECO:0000256" key="1">
    <source>
        <dbReference type="SAM" id="Phobius"/>
    </source>
</evidence>
<dbReference type="EMBL" id="JACHHY010000017">
    <property type="protein sequence ID" value="MBB5019474.1"/>
    <property type="molecule type" value="Genomic_DNA"/>
</dbReference>